<sequence length="90" mass="10051">MNTDPKHYQLNSRTKLEELGNNHIGIVKLIKSRIIRKDAEKIVEAAKQIQSIDPKVKVSLVCTSNICSKSIALLAEENIDVIKKPLTNSL</sequence>
<accession>A0ABS5JYE6</accession>
<gene>
    <name evidence="1" type="ORF">KEM10_14165</name>
</gene>
<name>A0ABS5JYE6_9BACT</name>
<dbReference type="RefSeq" id="WP_212216678.1">
    <property type="nucleotide sequence ID" value="NZ_JAGUCO010000011.1"/>
</dbReference>
<evidence type="ECO:0000313" key="1">
    <source>
        <dbReference type="EMBL" id="MBS2099436.1"/>
    </source>
</evidence>
<organism evidence="1 2">
    <name type="scientific">Carboxylicivirga linearis</name>
    <dbReference type="NCBI Taxonomy" id="1628157"/>
    <lineage>
        <taxon>Bacteria</taxon>
        <taxon>Pseudomonadati</taxon>
        <taxon>Bacteroidota</taxon>
        <taxon>Bacteroidia</taxon>
        <taxon>Marinilabiliales</taxon>
        <taxon>Marinilabiliaceae</taxon>
        <taxon>Carboxylicivirga</taxon>
    </lineage>
</organism>
<proteinExistence type="predicted"/>
<keyword evidence="2" id="KW-1185">Reference proteome</keyword>
<dbReference type="Proteomes" id="UP000708576">
    <property type="component" value="Unassembled WGS sequence"/>
</dbReference>
<reference evidence="1 2" key="1">
    <citation type="journal article" date="2015" name="Int. J. Syst. Evol. Microbiol.">
        <title>Carboxylicivirga linearis sp. nov., isolated from a sea cucumber culture pond.</title>
        <authorList>
            <person name="Wang F.Q."/>
            <person name="Zhou Y.X."/>
            <person name="Lin X.Z."/>
            <person name="Chen G.J."/>
            <person name="Du Z.J."/>
        </authorList>
    </citation>
    <scope>NUCLEOTIDE SEQUENCE [LARGE SCALE GENOMIC DNA]</scope>
    <source>
        <strain evidence="1 2">FB218</strain>
    </source>
</reference>
<evidence type="ECO:0000313" key="2">
    <source>
        <dbReference type="Proteomes" id="UP000708576"/>
    </source>
</evidence>
<comment type="caution">
    <text evidence="1">The sequence shown here is derived from an EMBL/GenBank/DDBJ whole genome shotgun (WGS) entry which is preliminary data.</text>
</comment>
<protein>
    <submittedName>
        <fullName evidence="1">Uncharacterized protein</fullName>
    </submittedName>
</protein>
<dbReference type="EMBL" id="JAGUCO010000011">
    <property type="protein sequence ID" value="MBS2099436.1"/>
    <property type="molecule type" value="Genomic_DNA"/>
</dbReference>